<dbReference type="PANTHER" id="PTHR46325:SF20">
    <property type="entry name" value="CRIB DOMAIN-CONTAINING PROTEIN RIC10"/>
    <property type="match status" value="1"/>
</dbReference>
<gene>
    <name evidence="3" type="ORF">HRI_000944500</name>
</gene>
<feature type="compositionally biased region" description="Low complexity" evidence="1">
    <location>
        <begin position="120"/>
        <end position="129"/>
    </location>
</feature>
<dbReference type="PROSITE" id="PS50108">
    <property type="entry name" value="CRIB"/>
    <property type="match status" value="1"/>
</dbReference>
<feature type="region of interest" description="Disordered" evidence="1">
    <location>
        <begin position="62"/>
        <end position="175"/>
    </location>
</feature>
<dbReference type="CDD" id="cd00132">
    <property type="entry name" value="CRIB"/>
    <property type="match status" value="1"/>
</dbReference>
<dbReference type="PANTHER" id="PTHR46325">
    <property type="entry name" value="CRIB DOMAIN-CONTAINING PROTEIN RIC8"/>
    <property type="match status" value="1"/>
</dbReference>
<dbReference type="AlphaFoldDB" id="A0A9W7LPU5"/>
<organism evidence="3 4">
    <name type="scientific">Hibiscus trionum</name>
    <name type="common">Flower of an hour</name>
    <dbReference type="NCBI Taxonomy" id="183268"/>
    <lineage>
        <taxon>Eukaryota</taxon>
        <taxon>Viridiplantae</taxon>
        <taxon>Streptophyta</taxon>
        <taxon>Embryophyta</taxon>
        <taxon>Tracheophyta</taxon>
        <taxon>Spermatophyta</taxon>
        <taxon>Magnoliopsida</taxon>
        <taxon>eudicotyledons</taxon>
        <taxon>Gunneridae</taxon>
        <taxon>Pentapetalae</taxon>
        <taxon>rosids</taxon>
        <taxon>malvids</taxon>
        <taxon>Malvales</taxon>
        <taxon>Malvaceae</taxon>
        <taxon>Malvoideae</taxon>
        <taxon>Hibiscus</taxon>
    </lineage>
</organism>
<evidence type="ECO:0000256" key="1">
    <source>
        <dbReference type="SAM" id="MobiDB-lite"/>
    </source>
</evidence>
<feature type="domain" description="CRIB" evidence="2">
    <location>
        <begin position="28"/>
        <end position="41"/>
    </location>
</feature>
<reference evidence="3" key="1">
    <citation type="submission" date="2023-05" db="EMBL/GenBank/DDBJ databases">
        <title>Genome and transcriptome analyses reveal genes involved in the formation of fine ridges on petal epidermal cells in Hibiscus trionum.</title>
        <authorList>
            <person name="Koshimizu S."/>
            <person name="Masuda S."/>
            <person name="Ishii T."/>
            <person name="Shirasu K."/>
            <person name="Hoshino A."/>
            <person name="Arita M."/>
        </authorList>
    </citation>
    <scope>NUCLEOTIDE SEQUENCE</scope>
    <source>
        <strain evidence="3">Hamamatsu line</strain>
    </source>
</reference>
<keyword evidence="4" id="KW-1185">Reference proteome</keyword>
<dbReference type="EMBL" id="BSYR01000010">
    <property type="protein sequence ID" value="GMI72752.1"/>
    <property type="molecule type" value="Genomic_DNA"/>
</dbReference>
<dbReference type="InterPro" id="IPR000095">
    <property type="entry name" value="CRIB_dom"/>
</dbReference>
<feature type="compositionally biased region" description="Polar residues" evidence="1">
    <location>
        <begin position="63"/>
        <end position="92"/>
    </location>
</feature>
<evidence type="ECO:0000313" key="4">
    <source>
        <dbReference type="Proteomes" id="UP001165190"/>
    </source>
</evidence>
<protein>
    <recommendedName>
        <fullName evidence="2">CRIB domain-containing protein</fullName>
    </recommendedName>
</protein>
<sequence>MAGKIKGIYKGFKSISQIFVVKEREMEIGQPTNVIHVAHIGADHSSTIAPSWMNEFKIGPNKATKSSDNTMVSHPTALSTWSSQDINQSMRSEATIKRMRNRSCTDLPDVTEKRKRRKSTSITESSSTKSLHDLSNVTEKRKKRRKSTSVDESSSTKSRRLSKTKTTSIHELGSSSTRLASSLDFKL</sequence>
<dbReference type="OrthoDB" id="4206278at2759"/>
<evidence type="ECO:0000259" key="2">
    <source>
        <dbReference type="PROSITE" id="PS50108"/>
    </source>
</evidence>
<evidence type="ECO:0000313" key="3">
    <source>
        <dbReference type="EMBL" id="GMI72752.1"/>
    </source>
</evidence>
<proteinExistence type="predicted"/>
<name>A0A9W7LPU5_HIBTR</name>
<accession>A0A9W7LPU5</accession>
<dbReference type="Proteomes" id="UP001165190">
    <property type="component" value="Unassembled WGS sequence"/>
</dbReference>
<comment type="caution">
    <text evidence="3">The sequence shown here is derived from an EMBL/GenBank/DDBJ whole genome shotgun (WGS) entry which is preliminary data.</text>
</comment>